<reference evidence="3 4" key="1">
    <citation type="submission" date="2020-03" db="EMBL/GenBank/DDBJ databases">
        <title>Sequencing the genomes of 1000 actinobacteria strains.</title>
        <authorList>
            <person name="Klenk H.-P."/>
        </authorList>
    </citation>
    <scope>NUCLEOTIDE SEQUENCE [LARGE SCALE GENOMIC DNA]</scope>
    <source>
        <strain evidence="3 4">DSM 45490</strain>
    </source>
</reference>
<feature type="transmembrane region" description="Helical" evidence="1">
    <location>
        <begin position="216"/>
        <end position="239"/>
    </location>
</feature>
<gene>
    <name evidence="3" type="ORF">BJY22_000807</name>
</gene>
<dbReference type="EMBL" id="JAASRO010000001">
    <property type="protein sequence ID" value="NIK55090.1"/>
    <property type="molecule type" value="Genomic_DNA"/>
</dbReference>
<dbReference type="PANTHER" id="PTHR34473">
    <property type="entry name" value="UPF0699 TRANSMEMBRANE PROTEIN YDBS"/>
    <property type="match status" value="1"/>
</dbReference>
<keyword evidence="1" id="KW-0472">Membrane</keyword>
<comment type="caution">
    <text evidence="3">The sequence shown here is derived from an EMBL/GenBank/DDBJ whole genome shotgun (WGS) entry which is preliminary data.</text>
</comment>
<name>A0A7X5V5P7_9ACTN</name>
<keyword evidence="4" id="KW-1185">Reference proteome</keyword>
<proteinExistence type="predicted"/>
<protein>
    <submittedName>
        <fullName evidence="3">Putative membrane protein</fullName>
    </submittedName>
</protein>
<accession>A0A7X5V5P7</accession>
<dbReference type="RefSeq" id="WP_202890984.1">
    <property type="nucleotide sequence ID" value="NZ_JAASRO010000001.1"/>
</dbReference>
<feature type="transmembrane region" description="Helical" evidence="1">
    <location>
        <begin position="45"/>
        <end position="66"/>
    </location>
</feature>
<sequence length="368" mass="39460">MSPEPWQRLDTKAPAVAALVGAGIAISAGVPTAAGIAAGTSLRVALAWVLPPAVLIVITLALVEYVRLRRTQYRIGAERAELHTAIVVLHRRSLPRERIRSVDVTANPLQRMFGLVAVKIGTGEHADAGEGTLTLNPVGKVEAERLRELLRGGRSETDGTLAALDPAWIRYAPISFLVPALGLGAGGVVMQVAQWFTLEDELIGWIGDLFSGVPLLVVILVLAAILTVVGVIGSLGLFVEMWWNYRLDREPGTLRVRRGLLTTRSISVEERRLRGVDVVEPLGVRLAGAARVDAVATGLVKQKEDEKTDHKTLLPAAPKELADRIAAEVLREEVAPTAAAQLIPHPRAALGRRMRIGRSAMGSAGSIW</sequence>
<dbReference type="Pfam" id="PF03703">
    <property type="entry name" value="bPH_2"/>
    <property type="match status" value="1"/>
</dbReference>
<feature type="transmembrane region" description="Helical" evidence="1">
    <location>
        <begin position="176"/>
        <end position="196"/>
    </location>
</feature>
<keyword evidence="1" id="KW-0812">Transmembrane</keyword>
<feature type="domain" description="YdbS-like PH" evidence="2">
    <location>
        <begin position="69"/>
        <end position="149"/>
    </location>
</feature>
<evidence type="ECO:0000256" key="1">
    <source>
        <dbReference type="SAM" id="Phobius"/>
    </source>
</evidence>
<dbReference type="AlphaFoldDB" id="A0A7X5V5P7"/>
<organism evidence="3 4">
    <name type="scientific">Kribbella shirazensis</name>
    <dbReference type="NCBI Taxonomy" id="1105143"/>
    <lineage>
        <taxon>Bacteria</taxon>
        <taxon>Bacillati</taxon>
        <taxon>Actinomycetota</taxon>
        <taxon>Actinomycetes</taxon>
        <taxon>Propionibacteriales</taxon>
        <taxon>Kribbellaceae</taxon>
        <taxon>Kribbella</taxon>
    </lineage>
</organism>
<dbReference type="PANTHER" id="PTHR34473:SF2">
    <property type="entry name" value="UPF0699 TRANSMEMBRANE PROTEIN YDBT"/>
    <property type="match status" value="1"/>
</dbReference>
<evidence type="ECO:0000313" key="3">
    <source>
        <dbReference type="EMBL" id="NIK55090.1"/>
    </source>
</evidence>
<keyword evidence="1" id="KW-1133">Transmembrane helix</keyword>
<dbReference type="Proteomes" id="UP000555407">
    <property type="component" value="Unassembled WGS sequence"/>
</dbReference>
<evidence type="ECO:0000259" key="2">
    <source>
        <dbReference type="Pfam" id="PF03703"/>
    </source>
</evidence>
<evidence type="ECO:0000313" key="4">
    <source>
        <dbReference type="Proteomes" id="UP000555407"/>
    </source>
</evidence>
<dbReference type="InterPro" id="IPR005182">
    <property type="entry name" value="YdbS-like_PH"/>
</dbReference>